<protein>
    <submittedName>
        <fullName evidence="6">Cytosolic carboxypeptidase-like protein 5</fullName>
    </submittedName>
</protein>
<accession>A0AAD5YA57</accession>
<evidence type="ECO:0000256" key="1">
    <source>
        <dbReference type="ARBA" id="ARBA00001947"/>
    </source>
</evidence>
<proteinExistence type="inferred from homology"/>
<sequence>MKYSFANFVFDSEFDSGNLGKIELGADVSENATPEISPKMTLKRDKSTKSSDTLLTGLSRQSSNLTRQSSTKLGKDDPIKLAIETDYYFRLWTSPDGSKESPTKNRTWFHFSVEFNPNVPEFEATKPTTVMFHFKNLNKVQRLFTMGLRPVYRNTKDKQWKRIPSTPMTRYVDGALEMQFQFVFSHQKCSYSKEQISMSGTKSIPANPGTYYFAYCVPYSYTTLQNYINVLQDRFRPGSSTKSLIPLLKSLHINNQDVYFHRDVLIRSLNNHNLDILTISSKEGIKNDHEQSIEGLFPVSGSRSRLFNEQKQYFVLSARVHPAETNSSIMLEGFLDFITSNDPQAKLLRSKFVFKVIPMLNPDGVVLGHYRGDKYGLNLNRVYVYPSKEQHPTIWATKMYIEYLAETGQVKYYIDLHGHANKAGSFLFGNWLPNIKQQYEQLLFAKYCLINNPLFDFGECDFAPKAMLPSTIQPPVEQLKDNPEMTKDGTGRVAIYRLTGATHCYTFEANYYGSKLERRLPYSSKCKFYDKNSKVPLDKRFTVADLKAMGRSLAIAVFDVEHPAHQLTSLRVTDQYGKIKLHDWVVDKLKRMYSKSHIPLSEEELSKLEKERSRL</sequence>
<dbReference type="InterPro" id="IPR050821">
    <property type="entry name" value="Cytosolic_carboxypeptidase"/>
</dbReference>
<organism evidence="6 7">
    <name type="scientific">Boothiomyces macroporosus</name>
    <dbReference type="NCBI Taxonomy" id="261099"/>
    <lineage>
        <taxon>Eukaryota</taxon>
        <taxon>Fungi</taxon>
        <taxon>Fungi incertae sedis</taxon>
        <taxon>Chytridiomycota</taxon>
        <taxon>Chytridiomycota incertae sedis</taxon>
        <taxon>Chytridiomycetes</taxon>
        <taxon>Rhizophydiales</taxon>
        <taxon>Terramycetaceae</taxon>
        <taxon>Boothiomyces</taxon>
    </lineage>
</organism>
<dbReference type="GO" id="GO:0006508">
    <property type="term" value="P:proteolysis"/>
    <property type="evidence" value="ECO:0007669"/>
    <property type="project" value="InterPro"/>
</dbReference>
<dbReference type="PANTHER" id="PTHR12756:SF12">
    <property type="entry name" value="CYTOSOLIC CARBOXYPEPTIDASE-LIKE PROTEIN 5"/>
    <property type="match status" value="1"/>
</dbReference>
<dbReference type="AlphaFoldDB" id="A0AAD5YA57"/>
<keyword evidence="6" id="KW-0645">Protease</keyword>
<keyword evidence="6" id="KW-0121">Carboxypeptidase</keyword>
<evidence type="ECO:0000256" key="3">
    <source>
        <dbReference type="PROSITE-ProRule" id="PRU01379"/>
    </source>
</evidence>
<feature type="region of interest" description="Disordered" evidence="4">
    <location>
        <begin position="30"/>
        <end position="73"/>
    </location>
</feature>
<keyword evidence="7" id="KW-1185">Reference proteome</keyword>
<dbReference type="GO" id="GO:0008270">
    <property type="term" value="F:zinc ion binding"/>
    <property type="evidence" value="ECO:0007669"/>
    <property type="project" value="InterPro"/>
</dbReference>
<dbReference type="Gene3D" id="2.60.40.3120">
    <property type="match status" value="1"/>
</dbReference>
<evidence type="ECO:0000256" key="4">
    <source>
        <dbReference type="SAM" id="MobiDB-lite"/>
    </source>
</evidence>
<comment type="cofactor">
    <cofactor evidence="1">
        <name>Zn(2+)</name>
        <dbReference type="ChEBI" id="CHEBI:29105"/>
    </cofactor>
</comment>
<feature type="compositionally biased region" description="Polar residues" evidence="4">
    <location>
        <begin position="50"/>
        <end position="72"/>
    </location>
</feature>
<feature type="active site" description="Proton donor/acceptor" evidence="3">
    <location>
        <position position="508"/>
    </location>
</feature>
<dbReference type="GO" id="GO:0004181">
    <property type="term" value="F:metallocarboxypeptidase activity"/>
    <property type="evidence" value="ECO:0007669"/>
    <property type="project" value="InterPro"/>
</dbReference>
<evidence type="ECO:0000313" key="7">
    <source>
        <dbReference type="Proteomes" id="UP001210925"/>
    </source>
</evidence>
<gene>
    <name evidence="6" type="primary">AGBL5</name>
    <name evidence="6" type="ORF">HK103_000604</name>
</gene>
<feature type="domain" description="Peptidase M14" evidence="5">
    <location>
        <begin position="217"/>
        <end position="553"/>
    </location>
</feature>
<keyword evidence="6" id="KW-0378">Hydrolase</keyword>
<name>A0AAD5YA57_9FUNG</name>
<dbReference type="Gene3D" id="3.40.630.10">
    <property type="entry name" value="Zn peptidases"/>
    <property type="match status" value="1"/>
</dbReference>
<comment type="similarity">
    <text evidence="2 3">Belongs to the peptidase M14 family.</text>
</comment>
<dbReference type="InterPro" id="IPR000834">
    <property type="entry name" value="Peptidase_M14"/>
</dbReference>
<comment type="caution">
    <text evidence="6">The sequence shown here is derived from an EMBL/GenBank/DDBJ whole genome shotgun (WGS) entry which is preliminary data.</text>
</comment>
<evidence type="ECO:0000313" key="6">
    <source>
        <dbReference type="EMBL" id="KAJ3260462.1"/>
    </source>
</evidence>
<dbReference type="Pfam" id="PF00246">
    <property type="entry name" value="Peptidase_M14"/>
    <property type="match status" value="1"/>
</dbReference>
<dbReference type="SUPFAM" id="SSF53187">
    <property type="entry name" value="Zn-dependent exopeptidases"/>
    <property type="match status" value="1"/>
</dbReference>
<dbReference type="Proteomes" id="UP001210925">
    <property type="component" value="Unassembled WGS sequence"/>
</dbReference>
<reference evidence="6" key="1">
    <citation type="submission" date="2020-05" db="EMBL/GenBank/DDBJ databases">
        <title>Phylogenomic resolution of chytrid fungi.</title>
        <authorList>
            <person name="Stajich J.E."/>
            <person name="Amses K."/>
            <person name="Simmons R."/>
            <person name="Seto K."/>
            <person name="Myers J."/>
            <person name="Bonds A."/>
            <person name="Quandt C.A."/>
            <person name="Barry K."/>
            <person name="Liu P."/>
            <person name="Grigoriev I."/>
            <person name="Longcore J.E."/>
            <person name="James T.Y."/>
        </authorList>
    </citation>
    <scope>NUCLEOTIDE SEQUENCE</scope>
    <source>
        <strain evidence="6">PLAUS21</strain>
    </source>
</reference>
<dbReference type="PROSITE" id="PS52035">
    <property type="entry name" value="PEPTIDASE_M14"/>
    <property type="match status" value="1"/>
</dbReference>
<dbReference type="PANTHER" id="PTHR12756">
    <property type="entry name" value="CYTOSOLIC CARBOXYPEPTIDASE"/>
    <property type="match status" value="1"/>
</dbReference>
<evidence type="ECO:0000259" key="5">
    <source>
        <dbReference type="PROSITE" id="PS52035"/>
    </source>
</evidence>
<evidence type="ECO:0000256" key="2">
    <source>
        <dbReference type="ARBA" id="ARBA00005988"/>
    </source>
</evidence>
<dbReference type="EMBL" id="JADGKB010000011">
    <property type="protein sequence ID" value="KAJ3260462.1"/>
    <property type="molecule type" value="Genomic_DNA"/>
</dbReference>